<dbReference type="SUPFAM" id="SSF82771">
    <property type="entry name" value="GIY-YIG endonuclease"/>
    <property type="match status" value="1"/>
</dbReference>
<evidence type="ECO:0000313" key="2">
    <source>
        <dbReference type="EMBL" id="CAB0013718.1"/>
    </source>
</evidence>
<keyword evidence="3" id="KW-1185">Reference proteome</keyword>
<accession>A0A6H5HCD2</accession>
<reference evidence="2 3" key="1">
    <citation type="submission" date="2020-02" db="EMBL/GenBank/DDBJ databases">
        <authorList>
            <person name="Ferguson B K."/>
        </authorList>
    </citation>
    <scope>NUCLEOTIDE SEQUENCE [LARGE SCALE GENOMIC DNA]</scope>
</reference>
<protein>
    <recommendedName>
        <fullName evidence="1">GIY-YIG domain-containing protein</fullName>
    </recommendedName>
</protein>
<dbReference type="Gene3D" id="3.40.1440.10">
    <property type="entry name" value="GIY-YIG endonuclease"/>
    <property type="match status" value="1"/>
</dbReference>
<dbReference type="AlphaFoldDB" id="A0A6H5HCD2"/>
<sequence>MEVLCVIYATLVHKIHTDVGHPRNKSDPYLFTCSFPGDDLIFFRVDVFRNSRNSINDSRTQSGSVANNAIAFDKGTASWVELPRFCGLQTNRPFENAAGSRELSGSHSFHEATKSKLEQIFLLNDYPSDLIKQQIKKAEKSIVYQKPKENGNNKTYVSLPYNKLWENPFTKTFGNKNMTIGWQYKNKMHNYYPRIKSAEPLLESRFNVYKIPCKNCDQMYIGESLQNLRKRLQQHSRNITNKQQKTALDRHMLETGHLPDFDNVTSLGKHNNTTNRRILENIHIIKNSALTMNIQSDLMNLGEQFYPLFRKNHTRRKNLGASAPAPD</sequence>
<organism evidence="2 3">
    <name type="scientific">Nesidiocoris tenuis</name>
    <dbReference type="NCBI Taxonomy" id="355587"/>
    <lineage>
        <taxon>Eukaryota</taxon>
        <taxon>Metazoa</taxon>
        <taxon>Ecdysozoa</taxon>
        <taxon>Arthropoda</taxon>
        <taxon>Hexapoda</taxon>
        <taxon>Insecta</taxon>
        <taxon>Pterygota</taxon>
        <taxon>Neoptera</taxon>
        <taxon>Paraneoptera</taxon>
        <taxon>Hemiptera</taxon>
        <taxon>Heteroptera</taxon>
        <taxon>Panheteroptera</taxon>
        <taxon>Cimicomorpha</taxon>
        <taxon>Miridae</taxon>
        <taxon>Dicyphina</taxon>
        <taxon>Nesidiocoris</taxon>
    </lineage>
</organism>
<dbReference type="Proteomes" id="UP000479000">
    <property type="component" value="Unassembled WGS sequence"/>
</dbReference>
<dbReference type="InterPro" id="IPR035901">
    <property type="entry name" value="GIY-YIG_endonuc_sf"/>
</dbReference>
<dbReference type="InterPro" id="IPR000305">
    <property type="entry name" value="GIY-YIG_endonuc"/>
</dbReference>
<dbReference type="EMBL" id="CADCXU010026981">
    <property type="protein sequence ID" value="CAB0013718.1"/>
    <property type="molecule type" value="Genomic_DNA"/>
</dbReference>
<dbReference type="CDD" id="cd10442">
    <property type="entry name" value="GIY-YIG_PLEs"/>
    <property type="match status" value="1"/>
</dbReference>
<proteinExistence type="predicted"/>
<gene>
    <name evidence="2" type="ORF">NTEN_LOCUS18298</name>
</gene>
<dbReference type="Pfam" id="PF01541">
    <property type="entry name" value="GIY-YIG"/>
    <property type="match status" value="1"/>
</dbReference>
<evidence type="ECO:0000259" key="1">
    <source>
        <dbReference type="Pfam" id="PF01541"/>
    </source>
</evidence>
<name>A0A6H5HCD2_9HEMI</name>
<dbReference type="OrthoDB" id="6627528at2759"/>
<feature type="domain" description="GIY-YIG" evidence="1">
    <location>
        <begin position="207"/>
        <end position="260"/>
    </location>
</feature>
<evidence type="ECO:0000313" key="3">
    <source>
        <dbReference type="Proteomes" id="UP000479000"/>
    </source>
</evidence>